<evidence type="ECO:0000256" key="2">
    <source>
        <dbReference type="ARBA" id="ARBA00004123"/>
    </source>
</evidence>
<evidence type="ECO:0000256" key="3">
    <source>
        <dbReference type="ARBA" id="ARBA00004286"/>
    </source>
</evidence>
<dbReference type="GO" id="GO:0000014">
    <property type="term" value="F:single-stranded DNA endodeoxyribonuclease activity"/>
    <property type="evidence" value="ECO:0007669"/>
    <property type="project" value="TreeGrafter"/>
</dbReference>
<dbReference type="GO" id="GO:0030145">
    <property type="term" value="F:manganese ion binding"/>
    <property type="evidence" value="ECO:0007669"/>
    <property type="project" value="UniProtKB-UniRule"/>
</dbReference>
<keyword evidence="11 16" id="KW-0269">Exonuclease</keyword>
<dbReference type="GO" id="GO:0097552">
    <property type="term" value="P:mitochondrial double-strand break repair via homologous recombination"/>
    <property type="evidence" value="ECO:0007669"/>
    <property type="project" value="TreeGrafter"/>
</dbReference>
<dbReference type="InterPro" id="IPR007281">
    <property type="entry name" value="Mre11_DNA-bd"/>
</dbReference>
<feature type="compositionally biased region" description="Basic and acidic residues" evidence="18">
    <location>
        <begin position="581"/>
        <end position="593"/>
    </location>
</feature>
<evidence type="ECO:0000256" key="8">
    <source>
        <dbReference type="ARBA" id="ARBA00022759"/>
    </source>
</evidence>
<keyword evidence="8 16" id="KW-0255">Endonuclease</keyword>
<dbReference type="GO" id="GO:0042138">
    <property type="term" value="P:meiotic DNA double-strand break formation"/>
    <property type="evidence" value="ECO:0007669"/>
    <property type="project" value="TreeGrafter"/>
</dbReference>
<keyword evidence="13 16" id="KW-0464">Manganese</keyword>
<organism evidence="20 21">
    <name type="scientific">Strigomonas culicis</name>
    <dbReference type="NCBI Taxonomy" id="28005"/>
    <lineage>
        <taxon>Eukaryota</taxon>
        <taxon>Discoba</taxon>
        <taxon>Euglenozoa</taxon>
        <taxon>Kinetoplastea</taxon>
        <taxon>Metakinetoplastina</taxon>
        <taxon>Trypanosomatida</taxon>
        <taxon>Trypanosomatidae</taxon>
        <taxon>Strigomonadinae</taxon>
        <taxon>Strigomonas</taxon>
    </lineage>
</organism>
<evidence type="ECO:0000256" key="6">
    <source>
        <dbReference type="ARBA" id="ARBA00022722"/>
    </source>
</evidence>
<comment type="subcellular location">
    <subcellularLocation>
        <location evidence="3">Chromosome</location>
    </subcellularLocation>
    <subcellularLocation>
        <location evidence="2 16">Nucleus</location>
    </subcellularLocation>
</comment>
<evidence type="ECO:0000256" key="17">
    <source>
        <dbReference type="PIRSR" id="PIRSR000882-1"/>
    </source>
</evidence>
<keyword evidence="6 16" id="KW-0540">Nuclease</keyword>
<proteinExistence type="inferred from homology"/>
<dbReference type="OrthoDB" id="30417at2759"/>
<evidence type="ECO:0000259" key="19">
    <source>
        <dbReference type="SMART" id="SM01347"/>
    </source>
</evidence>
<dbReference type="GO" id="GO:0007095">
    <property type="term" value="P:mitotic G2 DNA damage checkpoint signaling"/>
    <property type="evidence" value="ECO:0007669"/>
    <property type="project" value="TreeGrafter"/>
</dbReference>
<protein>
    <recommendedName>
        <fullName evidence="16">Double-strand break repair protein</fullName>
    </recommendedName>
</protein>
<dbReference type="EMBL" id="ATMH01007779">
    <property type="protein sequence ID" value="EPY23286.1"/>
    <property type="molecule type" value="Genomic_DNA"/>
</dbReference>
<feature type="compositionally biased region" description="Gly residues" evidence="18">
    <location>
        <begin position="677"/>
        <end position="686"/>
    </location>
</feature>
<dbReference type="InterPro" id="IPR003701">
    <property type="entry name" value="Mre11"/>
</dbReference>
<keyword evidence="7" id="KW-0479">Metal-binding</keyword>
<dbReference type="GO" id="GO:0000724">
    <property type="term" value="P:double-strand break repair via homologous recombination"/>
    <property type="evidence" value="ECO:0007669"/>
    <property type="project" value="TreeGrafter"/>
</dbReference>
<dbReference type="CDD" id="cd00840">
    <property type="entry name" value="MPP_Mre11_N"/>
    <property type="match status" value="1"/>
</dbReference>
<evidence type="ECO:0000256" key="15">
    <source>
        <dbReference type="ARBA" id="ARBA00023254"/>
    </source>
</evidence>
<reference evidence="20 21" key="1">
    <citation type="journal article" date="2013" name="PLoS ONE">
        <title>Predicting the Proteins of Angomonas deanei, Strigomonas culicis and Their Respective Endosymbionts Reveals New Aspects of the Trypanosomatidae Family.</title>
        <authorList>
            <person name="Motta M.C."/>
            <person name="Martins A.C."/>
            <person name="de Souza S.S."/>
            <person name="Catta-Preta C.M."/>
            <person name="Silva R."/>
            <person name="Klein C.C."/>
            <person name="de Almeida L.G."/>
            <person name="de Lima Cunha O."/>
            <person name="Ciapina L.P."/>
            <person name="Brocchi M."/>
            <person name="Colabardini A.C."/>
            <person name="de Araujo Lima B."/>
            <person name="Machado C.R."/>
            <person name="de Almeida Soares C.M."/>
            <person name="Probst C.M."/>
            <person name="de Menezes C.B."/>
            <person name="Thompson C.E."/>
            <person name="Bartholomeu D.C."/>
            <person name="Gradia D.F."/>
            <person name="Pavoni D.P."/>
            <person name="Grisard E.C."/>
            <person name="Fantinatti-Garboggini F."/>
            <person name="Marchini F.K."/>
            <person name="Rodrigues-Luiz G.F."/>
            <person name="Wagner G."/>
            <person name="Goldman G.H."/>
            <person name="Fietto J.L."/>
            <person name="Elias M.C."/>
            <person name="Goldman M.H."/>
            <person name="Sagot M.F."/>
            <person name="Pereira M."/>
            <person name="Stoco P.H."/>
            <person name="de Mendonca-Neto R.P."/>
            <person name="Teixeira S.M."/>
            <person name="Maciel T.E."/>
            <person name="de Oliveira Mendes T.A."/>
            <person name="Urmenyi T.P."/>
            <person name="de Souza W."/>
            <person name="Schenkman S."/>
            <person name="de Vasconcelos A.T."/>
        </authorList>
    </citation>
    <scope>NUCLEOTIDE SEQUENCE [LARGE SCALE GENOMIC DNA]</scope>
</reference>
<evidence type="ECO:0000256" key="18">
    <source>
        <dbReference type="SAM" id="MobiDB-lite"/>
    </source>
</evidence>
<dbReference type="Pfam" id="PF04152">
    <property type="entry name" value="Mre11_DNA_bind"/>
    <property type="match status" value="1"/>
</dbReference>
<dbReference type="GO" id="GO:0000723">
    <property type="term" value="P:telomere maintenance"/>
    <property type="evidence" value="ECO:0007669"/>
    <property type="project" value="TreeGrafter"/>
</dbReference>
<dbReference type="InterPro" id="IPR029052">
    <property type="entry name" value="Metallo-depent_PP-like"/>
</dbReference>
<dbReference type="GO" id="GO:0006303">
    <property type="term" value="P:double-strand break repair via nonhomologous end joining"/>
    <property type="evidence" value="ECO:0007669"/>
    <property type="project" value="TreeGrafter"/>
</dbReference>
<comment type="similarity">
    <text evidence="4 16">Belongs to the MRE11/RAD32 family.</text>
</comment>
<evidence type="ECO:0000256" key="14">
    <source>
        <dbReference type="ARBA" id="ARBA00023242"/>
    </source>
</evidence>
<dbReference type="InterPro" id="IPR004843">
    <property type="entry name" value="Calcineurin-like_PHP"/>
</dbReference>
<dbReference type="Gene3D" id="3.60.21.10">
    <property type="match status" value="1"/>
</dbReference>
<keyword evidence="5" id="KW-0158">Chromosome</keyword>
<feature type="domain" description="Mre11 DNA-binding" evidence="19">
    <location>
        <begin position="329"/>
        <end position="516"/>
    </location>
</feature>
<evidence type="ECO:0000256" key="13">
    <source>
        <dbReference type="ARBA" id="ARBA00023211"/>
    </source>
</evidence>
<comment type="cofactor">
    <cofactor evidence="1 16">
        <name>Mn(2+)</name>
        <dbReference type="ChEBI" id="CHEBI:29035"/>
    </cofactor>
</comment>
<dbReference type="GO" id="GO:0030870">
    <property type="term" value="C:Mre11 complex"/>
    <property type="evidence" value="ECO:0007669"/>
    <property type="project" value="UniProtKB-UniRule"/>
</dbReference>
<evidence type="ECO:0000313" key="21">
    <source>
        <dbReference type="Proteomes" id="UP000015354"/>
    </source>
</evidence>
<feature type="region of interest" description="Disordered" evidence="18">
    <location>
        <begin position="581"/>
        <end position="693"/>
    </location>
</feature>
<feature type="active site" description="Proton donor" evidence="17">
    <location>
        <position position="137"/>
    </location>
</feature>
<dbReference type="GO" id="GO:0008296">
    <property type="term" value="F:3'-5'-DNA exonuclease activity"/>
    <property type="evidence" value="ECO:0007669"/>
    <property type="project" value="InterPro"/>
</dbReference>
<evidence type="ECO:0000256" key="11">
    <source>
        <dbReference type="ARBA" id="ARBA00022839"/>
    </source>
</evidence>
<evidence type="ECO:0000256" key="10">
    <source>
        <dbReference type="ARBA" id="ARBA00022801"/>
    </source>
</evidence>
<comment type="caution">
    <text evidence="20">The sequence shown here is derived from an EMBL/GenBank/DDBJ whole genome shotgun (WGS) entry which is preliminary data.</text>
</comment>
<feature type="compositionally biased region" description="Basic residues" evidence="18">
    <location>
        <begin position="663"/>
        <end position="674"/>
    </location>
</feature>
<dbReference type="Proteomes" id="UP000015354">
    <property type="component" value="Unassembled WGS sequence"/>
</dbReference>
<keyword evidence="10 16" id="KW-0378">Hydrolase</keyword>
<keyword evidence="9 16" id="KW-0227">DNA damage</keyword>
<feature type="region of interest" description="Disordered" evidence="18">
    <location>
        <begin position="435"/>
        <end position="461"/>
    </location>
</feature>
<accession>S9V8H9</accession>
<keyword evidence="12 16" id="KW-0234">DNA repair</keyword>
<gene>
    <name evidence="20" type="ORF">STCU_07779</name>
</gene>
<dbReference type="GO" id="GO:0035861">
    <property type="term" value="C:site of double-strand break"/>
    <property type="evidence" value="ECO:0007669"/>
    <property type="project" value="TreeGrafter"/>
</dbReference>
<feature type="compositionally biased region" description="Acidic residues" evidence="18">
    <location>
        <begin position="594"/>
        <end position="611"/>
    </location>
</feature>
<dbReference type="PANTHER" id="PTHR10139">
    <property type="entry name" value="DOUBLE-STRAND BREAK REPAIR PROTEIN MRE11"/>
    <property type="match status" value="1"/>
</dbReference>
<name>S9V8H9_9TRYP</name>
<dbReference type="AlphaFoldDB" id="S9V8H9"/>
<keyword evidence="21" id="KW-1185">Reference proteome</keyword>
<keyword evidence="14 16" id="KW-0539">Nucleus</keyword>
<evidence type="ECO:0000256" key="9">
    <source>
        <dbReference type="ARBA" id="ARBA00022763"/>
    </source>
</evidence>
<dbReference type="InterPro" id="IPR041796">
    <property type="entry name" value="Mre11_N"/>
</dbReference>
<keyword evidence="15 16" id="KW-0469">Meiosis</keyword>
<dbReference type="PIRSF" id="PIRSF000882">
    <property type="entry name" value="DSB_repair_MRE11"/>
    <property type="match status" value="1"/>
</dbReference>
<evidence type="ECO:0000256" key="16">
    <source>
        <dbReference type="PIRNR" id="PIRNR000882"/>
    </source>
</evidence>
<feature type="compositionally biased region" description="Pro residues" evidence="18">
    <location>
        <begin position="639"/>
        <end position="662"/>
    </location>
</feature>
<dbReference type="PANTHER" id="PTHR10139:SF1">
    <property type="entry name" value="DOUBLE-STRAND BREAK REPAIR PROTEIN MRE11"/>
    <property type="match status" value="1"/>
</dbReference>
<dbReference type="SUPFAM" id="SSF56300">
    <property type="entry name" value="Metallo-dependent phosphatases"/>
    <property type="match status" value="1"/>
</dbReference>
<evidence type="ECO:0000256" key="1">
    <source>
        <dbReference type="ARBA" id="ARBA00001936"/>
    </source>
</evidence>
<dbReference type="Gene3D" id="3.30.110.110">
    <property type="entry name" value="Mre11, capping domain"/>
    <property type="match status" value="1"/>
</dbReference>
<evidence type="ECO:0000313" key="20">
    <source>
        <dbReference type="EMBL" id="EPY23286.1"/>
    </source>
</evidence>
<dbReference type="Pfam" id="PF00149">
    <property type="entry name" value="Metallophos"/>
    <property type="match status" value="1"/>
</dbReference>
<dbReference type="SMART" id="SM01347">
    <property type="entry name" value="Mre11_DNA_bind"/>
    <property type="match status" value="1"/>
</dbReference>
<evidence type="ECO:0000256" key="4">
    <source>
        <dbReference type="ARBA" id="ARBA00009028"/>
    </source>
</evidence>
<evidence type="ECO:0000256" key="12">
    <source>
        <dbReference type="ARBA" id="ARBA00023204"/>
    </source>
</evidence>
<evidence type="ECO:0000256" key="7">
    <source>
        <dbReference type="ARBA" id="ARBA00022723"/>
    </source>
</evidence>
<dbReference type="InterPro" id="IPR038487">
    <property type="entry name" value="Mre11_capping_dom"/>
</dbReference>
<evidence type="ECO:0000256" key="5">
    <source>
        <dbReference type="ARBA" id="ARBA00022454"/>
    </source>
</evidence>
<sequence>MTALPTGPSRASAPTDADTFKFLLSTDNHLGFAERDPRRGDDSFTTFEEVLRAARVEHEVDALLLGGDLFHDNKPSLGCLTRACALFKTYVMGDRPVAMRLLSDPKCNFPTHAVPVANFQDPNVNIALPVFAIHGNHDDPVGGTSALDILAAGSYINYFGHVSSLEEIVVEPILLRKGGTFVALYGLGNVRDERLHRCFRMKKVHFVRPKPVEGRRWFNILIVHQNRGVRGRGARVHATEPSAAAAAAAATPHATTGTGGSKAGIYEDMLAGFGMDLVIWGNEHEQYMTPQPSHGFDIIQPGSTVFTSISPQECNPKQYGVLEVRGTSYRLTPFMLRSMRPVVRRTVELRRELPHGRTLDAVETFLRQVIEDMVDEAEEQLQRVPDEVLQFHPQLKYPLMRLAVDFTDADSAPYPQPNLQRLGQQYTDVVANPSDLLKPVKPKPLPPGRVLGTTTRHGKPGERLEDEEVLDMLSRAPQLNTLDIRMKMAQVFRQSAADASCALLSEPEMSAAVYAFAEKCERDAIDERLVELLNISQKHIWKQMENGNSDAVLRPDAVLEAARSYKQQLNRRCAQHMLSELSEKQQGHAKGDNENDDEEEEAEEGEEDEDGEGRTARRRRRHEAEQQQQRLSDQFERIAPPPSTTAVEGPPPVPQPHGPPPGPRRHGERPRRRPRSEGGGGGGGGACRTYRADGLHRSTIDRLVAEAVRENDAMTRCGRRRRTVDVDEAMRGA</sequence>
<comment type="function">
    <text evidence="16">Core component of the MRN complex, which plays a central role in double-strand break (DSB) repair, DNA recombination, maintenance of telomere integrity and meiosis. The MRN complex is involved in the repair of DNA double-strand breaks (DSBs) via homologous recombination (HR), an error-free mechanism which primarily occurs during S and G2 phases. The complex (1) mediates the end resection of damaged DNA, which generates proper single-stranded DNA, a key initial steps in HR, and is (2) required for the recruitment of other repair factors and efficient activation of ATM and ATR upon DNA damage. Within the MRN complex, MRE11 possesses both single-strand endonuclease activity and double-strand-specific 3'-5' exonuclease activity. MRE11 first endonucleolytically cleaves the 5' strand at DNA DSB ends to prevent non-homologous end joining (NHEJ) and licence HR. It then generates a single-stranded DNA gap via 3' to 5' exonucleolytic degradation, which is required for single-strand invasion and recombination.</text>
</comment>